<evidence type="ECO:0000313" key="2">
    <source>
        <dbReference type="EMBL" id="JAD71372.1"/>
    </source>
</evidence>
<feature type="region of interest" description="Disordered" evidence="1">
    <location>
        <begin position="1"/>
        <end position="25"/>
    </location>
</feature>
<reference evidence="2" key="2">
    <citation type="journal article" date="2015" name="Data Brief">
        <title>Shoot transcriptome of the giant reed, Arundo donax.</title>
        <authorList>
            <person name="Barrero R.A."/>
            <person name="Guerrero F.D."/>
            <person name="Moolhuijzen P."/>
            <person name="Goolsby J.A."/>
            <person name="Tidwell J."/>
            <person name="Bellgard S.E."/>
            <person name="Bellgard M.I."/>
        </authorList>
    </citation>
    <scope>NUCLEOTIDE SEQUENCE</scope>
    <source>
        <tissue evidence="2">Shoot tissue taken approximately 20 cm above the soil surface</tissue>
    </source>
</reference>
<reference evidence="2" key="1">
    <citation type="submission" date="2014-09" db="EMBL/GenBank/DDBJ databases">
        <authorList>
            <person name="Magalhaes I.L.F."/>
            <person name="Oliveira U."/>
            <person name="Santos F.R."/>
            <person name="Vidigal T.H.D.A."/>
            <person name="Brescovit A.D."/>
            <person name="Santos A.J."/>
        </authorList>
    </citation>
    <scope>NUCLEOTIDE SEQUENCE</scope>
    <source>
        <tissue evidence="2">Shoot tissue taken approximately 20 cm above the soil surface</tissue>
    </source>
</reference>
<accession>A0A0A9QGU4</accession>
<proteinExistence type="predicted"/>
<feature type="compositionally biased region" description="Polar residues" evidence="1">
    <location>
        <begin position="1"/>
        <end position="12"/>
    </location>
</feature>
<organism evidence="2">
    <name type="scientific">Arundo donax</name>
    <name type="common">Giant reed</name>
    <name type="synonym">Donax arundinaceus</name>
    <dbReference type="NCBI Taxonomy" id="35708"/>
    <lineage>
        <taxon>Eukaryota</taxon>
        <taxon>Viridiplantae</taxon>
        <taxon>Streptophyta</taxon>
        <taxon>Embryophyta</taxon>
        <taxon>Tracheophyta</taxon>
        <taxon>Spermatophyta</taxon>
        <taxon>Magnoliopsida</taxon>
        <taxon>Liliopsida</taxon>
        <taxon>Poales</taxon>
        <taxon>Poaceae</taxon>
        <taxon>PACMAD clade</taxon>
        <taxon>Arundinoideae</taxon>
        <taxon>Arundineae</taxon>
        <taxon>Arundo</taxon>
    </lineage>
</organism>
<sequence length="25" mass="2900">MGRKSYNSQRGQLKSHRAKDNTCPH</sequence>
<dbReference type="AlphaFoldDB" id="A0A0A9QGU4"/>
<evidence type="ECO:0000256" key="1">
    <source>
        <dbReference type="SAM" id="MobiDB-lite"/>
    </source>
</evidence>
<protein>
    <submittedName>
        <fullName evidence="2">Uncharacterized protein</fullName>
    </submittedName>
</protein>
<name>A0A0A9QGU4_ARUDO</name>
<dbReference type="EMBL" id="GBRH01226523">
    <property type="protein sequence ID" value="JAD71372.1"/>
    <property type="molecule type" value="Transcribed_RNA"/>
</dbReference>